<feature type="compositionally biased region" description="Basic residues" evidence="1">
    <location>
        <begin position="165"/>
        <end position="189"/>
    </location>
</feature>
<accession>A0A6J4KY47</accession>
<feature type="region of interest" description="Disordered" evidence="1">
    <location>
        <begin position="1"/>
        <end position="232"/>
    </location>
</feature>
<evidence type="ECO:0000313" key="2">
    <source>
        <dbReference type="EMBL" id="CAA9317729.1"/>
    </source>
</evidence>
<feature type="non-terminal residue" evidence="2">
    <location>
        <position position="1"/>
    </location>
</feature>
<evidence type="ECO:0000256" key="1">
    <source>
        <dbReference type="SAM" id="MobiDB-lite"/>
    </source>
</evidence>
<organism evidence="2">
    <name type="scientific">uncultured Gemmatimonadota bacterium</name>
    <dbReference type="NCBI Taxonomy" id="203437"/>
    <lineage>
        <taxon>Bacteria</taxon>
        <taxon>Pseudomonadati</taxon>
        <taxon>Gemmatimonadota</taxon>
        <taxon>environmental samples</taxon>
    </lineage>
</organism>
<sequence>DLVRKAFQDLRGPGRFRAGRRGRPHGAGAPLGGRARAAPGGRRPPRRAGRHRLGGPRHGGPPPPRFPRLRRGPGVRRGPALPLAARRHRGGGVPRARGPRGGGSHGRRAAGRAGPRAGDPLRARRARGGGARLPAGVVHAGRQRDEGRHRRRGGASGHAGDRGAQLRRRRRRPAPLRARPQRGGRHAGHRQPPPGDAGDGAQVPALARPRDRPARRRRCAPLARHRGARGPL</sequence>
<protein>
    <submittedName>
        <fullName evidence="2">Uncharacterized protein</fullName>
    </submittedName>
</protein>
<feature type="non-terminal residue" evidence="2">
    <location>
        <position position="232"/>
    </location>
</feature>
<dbReference type="EMBL" id="CADCTV010000327">
    <property type="protein sequence ID" value="CAA9317729.1"/>
    <property type="molecule type" value="Genomic_DNA"/>
</dbReference>
<feature type="compositionally biased region" description="Basic residues" evidence="1">
    <location>
        <begin position="43"/>
        <end position="55"/>
    </location>
</feature>
<dbReference type="AlphaFoldDB" id="A0A6J4KY47"/>
<feature type="compositionally biased region" description="Low complexity" evidence="1">
    <location>
        <begin position="26"/>
        <end position="41"/>
    </location>
</feature>
<name>A0A6J4KY47_9BACT</name>
<feature type="compositionally biased region" description="Basic residues" evidence="1">
    <location>
        <begin position="213"/>
        <end position="232"/>
    </location>
</feature>
<gene>
    <name evidence="2" type="ORF">AVDCRST_MAG89-1493</name>
</gene>
<reference evidence="2" key="1">
    <citation type="submission" date="2020-02" db="EMBL/GenBank/DDBJ databases">
        <authorList>
            <person name="Meier V. D."/>
        </authorList>
    </citation>
    <scope>NUCLEOTIDE SEQUENCE</scope>
    <source>
        <strain evidence="2">AVDCRST_MAG89</strain>
    </source>
</reference>
<feature type="compositionally biased region" description="Low complexity" evidence="1">
    <location>
        <begin position="111"/>
        <end position="120"/>
    </location>
</feature>
<proteinExistence type="predicted"/>